<dbReference type="Proteomes" id="UP000587524">
    <property type="component" value="Unassembled WGS sequence"/>
</dbReference>
<comment type="caution">
    <text evidence="1">The sequence shown here is derived from an EMBL/GenBank/DDBJ whole genome shotgun (WGS) entry which is preliminary data.</text>
</comment>
<evidence type="ECO:0000313" key="2">
    <source>
        <dbReference type="Proteomes" id="UP000587524"/>
    </source>
</evidence>
<evidence type="ECO:0008006" key="3">
    <source>
        <dbReference type="Google" id="ProtNLM"/>
    </source>
</evidence>
<proteinExistence type="predicted"/>
<protein>
    <recommendedName>
        <fullName evidence="3">Transposase</fullName>
    </recommendedName>
</protein>
<accession>A0ABR6CHU3</accession>
<reference evidence="1 2" key="1">
    <citation type="submission" date="2020-08" db="EMBL/GenBank/DDBJ databases">
        <title>Genomic Encyclopedia of Type Strains, Phase IV (KMG-IV): sequencing the most valuable type-strain genomes for metagenomic binning, comparative biology and taxonomic classification.</title>
        <authorList>
            <person name="Goeker M."/>
        </authorList>
    </citation>
    <scope>NUCLEOTIDE SEQUENCE [LARGE SCALE GENOMIC DNA]</scope>
    <source>
        <strain evidence="1 2">DSM 17455</strain>
    </source>
</reference>
<gene>
    <name evidence="1" type="ORF">HNQ97_006656</name>
</gene>
<organism evidence="1 2">
    <name type="scientific">Aminobacter ciceronei</name>
    <dbReference type="NCBI Taxonomy" id="150723"/>
    <lineage>
        <taxon>Bacteria</taxon>
        <taxon>Pseudomonadati</taxon>
        <taxon>Pseudomonadota</taxon>
        <taxon>Alphaproteobacteria</taxon>
        <taxon>Hyphomicrobiales</taxon>
        <taxon>Phyllobacteriaceae</taxon>
        <taxon>Aminobacter</taxon>
    </lineage>
</organism>
<name>A0ABR6CHU3_9HYPH</name>
<evidence type="ECO:0000313" key="1">
    <source>
        <dbReference type="EMBL" id="MBA9024616.1"/>
    </source>
</evidence>
<sequence>MLRLAAGFISRFMSIISFGPIKAKLLQRYGGPRRVSCNSFNEIAIDVLI</sequence>
<keyword evidence="2" id="KW-1185">Reference proteome</keyword>
<dbReference type="EMBL" id="JACJHZ010000073">
    <property type="protein sequence ID" value="MBA9024616.1"/>
    <property type="molecule type" value="Genomic_DNA"/>
</dbReference>